<evidence type="ECO:0000313" key="1">
    <source>
        <dbReference type="EMBL" id="GAW26724.1"/>
    </source>
</evidence>
<reference evidence="1" key="1">
    <citation type="submission" date="2016-03" db="EMBL/GenBank/DDBJ databases">
        <title>Draft genome sequence of Rosellinia necatrix.</title>
        <authorList>
            <person name="Kanematsu S."/>
        </authorList>
    </citation>
    <scope>NUCLEOTIDE SEQUENCE [LARGE SCALE GENOMIC DNA]</scope>
    <source>
        <strain evidence="1">W97</strain>
    </source>
</reference>
<sequence length="128" mass="14330">MPSSYSSRDIEMSMFPIKEDSLGPASSYTMREPVYEDVTPPSALGQFIDGFRRDPTQRITPKDPLNEIHDAEAAHLREPMLPRNGSYPHYYDLRQATLQTAQSHLARKLKGRHLQMIAIGGSIGMGSV</sequence>
<gene>
    <name evidence="1" type="ORF">SAMD00023353_4500910</name>
</gene>
<dbReference type="Proteomes" id="UP000054516">
    <property type="component" value="Unassembled WGS sequence"/>
</dbReference>
<evidence type="ECO:0000313" key="2">
    <source>
        <dbReference type="Proteomes" id="UP000054516"/>
    </source>
</evidence>
<proteinExistence type="predicted"/>
<name>A0A1S8A9C3_ROSNE</name>
<accession>A0A1S8A9C3</accession>
<organism evidence="1">
    <name type="scientific">Rosellinia necatrix</name>
    <name type="common">White root-rot fungus</name>
    <dbReference type="NCBI Taxonomy" id="77044"/>
    <lineage>
        <taxon>Eukaryota</taxon>
        <taxon>Fungi</taxon>
        <taxon>Dikarya</taxon>
        <taxon>Ascomycota</taxon>
        <taxon>Pezizomycotina</taxon>
        <taxon>Sordariomycetes</taxon>
        <taxon>Xylariomycetidae</taxon>
        <taxon>Xylariales</taxon>
        <taxon>Xylariaceae</taxon>
        <taxon>Rosellinia</taxon>
    </lineage>
</organism>
<dbReference type="EMBL" id="DF977490">
    <property type="protein sequence ID" value="GAW26724.1"/>
    <property type="molecule type" value="Genomic_DNA"/>
</dbReference>
<protein>
    <submittedName>
        <fullName evidence="1">Putative aat family amino acid transporter</fullName>
    </submittedName>
</protein>
<keyword evidence="2" id="KW-1185">Reference proteome</keyword>
<dbReference type="AlphaFoldDB" id="A0A1S8A9C3"/>